<dbReference type="InterPro" id="IPR002563">
    <property type="entry name" value="Flavin_Rdtase-like_dom"/>
</dbReference>
<evidence type="ECO:0000313" key="5">
    <source>
        <dbReference type="EMBL" id="MEY8244369.1"/>
    </source>
</evidence>
<dbReference type="PROSITE" id="PS51257">
    <property type="entry name" value="PROKAR_LIPOPROTEIN"/>
    <property type="match status" value="1"/>
</dbReference>
<comment type="caution">
    <text evidence="5">The sequence shown here is derived from an EMBL/GenBank/DDBJ whole genome shotgun (WGS) entry which is preliminary data.</text>
</comment>
<dbReference type="Pfam" id="PF01613">
    <property type="entry name" value="Flavin_Reduct"/>
    <property type="match status" value="1"/>
</dbReference>
<sequence>MGKQEWKPGTMIYPVPAVLVSCGSEPDKTNFFTVAWTGTICSDPAMCSISVRKSRYSYDLIKAGMEFTINLTTEDMARAVDWAGVRSGRDYDKWKETGLTASKGVKVSCPYIKEAPLSIECRVKDIINLGSHDLFIAEVLDVLADDRFIDDTTGAFDMSQARLIAYSHGAYYKLGDQIGRFGWSVKKKV</sequence>
<dbReference type="Gene3D" id="2.30.110.10">
    <property type="entry name" value="Electron Transport, Fmn-binding Protein, Chain A"/>
    <property type="match status" value="1"/>
</dbReference>
<organism evidence="5 6">
    <name type="scientific">Heminiphilus faecis</name>
    <dbReference type="NCBI Taxonomy" id="2601703"/>
    <lineage>
        <taxon>Bacteria</taxon>
        <taxon>Pseudomonadati</taxon>
        <taxon>Bacteroidota</taxon>
        <taxon>Bacteroidia</taxon>
        <taxon>Bacteroidales</taxon>
        <taxon>Muribaculaceae</taxon>
        <taxon>Heminiphilus</taxon>
    </lineage>
</organism>
<dbReference type="SUPFAM" id="SSF50475">
    <property type="entry name" value="FMN-binding split barrel"/>
    <property type="match status" value="1"/>
</dbReference>
<dbReference type="EC" id="1.5.1.-" evidence="5"/>
<dbReference type="PANTHER" id="PTHR43567">
    <property type="entry name" value="FLAVOREDOXIN-RELATED-RELATED"/>
    <property type="match status" value="1"/>
</dbReference>
<dbReference type="Proteomes" id="UP001565200">
    <property type="component" value="Unassembled WGS sequence"/>
</dbReference>
<gene>
    <name evidence="5" type="ORF">AAK873_01900</name>
</gene>
<reference evidence="5 6" key="1">
    <citation type="submission" date="2024-03" db="EMBL/GenBank/DDBJ databases">
        <title>Mouse gut bacterial collection (mGBC) of GemPharmatech.</title>
        <authorList>
            <person name="He Y."/>
            <person name="Dong L."/>
            <person name="Wu D."/>
            <person name="Gao X."/>
            <person name="Lin Z."/>
        </authorList>
    </citation>
    <scope>NUCLEOTIDE SEQUENCE [LARGE SCALE GENOMIC DNA]</scope>
    <source>
        <strain evidence="5 6">54-13</strain>
    </source>
</reference>
<evidence type="ECO:0000256" key="3">
    <source>
        <dbReference type="ARBA" id="ARBA00038054"/>
    </source>
</evidence>
<keyword evidence="5" id="KW-0560">Oxidoreductase</keyword>
<feature type="domain" description="Flavin reductase like" evidence="4">
    <location>
        <begin position="11"/>
        <end position="158"/>
    </location>
</feature>
<comment type="cofactor">
    <cofactor evidence="1">
        <name>FMN</name>
        <dbReference type="ChEBI" id="CHEBI:58210"/>
    </cofactor>
</comment>
<evidence type="ECO:0000256" key="2">
    <source>
        <dbReference type="ARBA" id="ARBA00022630"/>
    </source>
</evidence>
<keyword evidence="6" id="KW-1185">Reference proteome</keyword>
<comment type="similarity">
    <text evidence="3">Belongs to the flavoredoxin family.</text>
</comment>
<evidence type="ECO:0000259" key="4">
    <source>
        <dbReference type="SMART" id="SM00903"/>
    </source>
</evidence>
<dbReference type="EMBL" id="JBCLPP010000004">
    <property type="protein sequence ID" value="MEY8244369.1"/>
    <property type="molecule type" value="Genomic_DNA"/>
</dbReference>
<dbReference type="InterPro" id="IPR012349">
    <property type="entry name" value="Split_barrel_FMN-bd"/>
</dbReference>
<name>A0ABV4CSJ8_9BACT</name>
<dbReference type="PANTHER" id="PTHR43567:SF1">
    <property type="entry name" value="FLAVOREDOXIN"/>
    <property type="match status" value="1"/>
</dbReference>
<evidence type="ECO:0000313" key="6">
    <source>
        <dbReference type="Proteomes" id="UP001565200"/>
    </source>
</evidence>
<dbReference type="GO" id="GO:0016491">
    <property type="term" value="F:oxidoreductase activity"/>
    <property type="evidence" value="ECO:0007669"/>
    <property type="project" value="UniProtKB-KW"/>
</dbReference>
<dbReference type="SMART" id="SM00903">
    <property type="entry name" value="Flavin_Reduct"/>
    <property type="match status" value="1"/>
</dbReference>
<proteinExistence type="inferred from homology"/>
<keyword evidence="2" id="KW-0285">Flavoprotein</keyword>
<dbReference type="InterPro" id="IPR052174">
    <property type="entry name" value="Flavoredoxin"/>
</dbReference>
<protein>
    <submittedName>
        <fullName evidence="5">Flavin reductase family protein</fullName>
        <ecNumber evidence="5">1.5.1.-</ecNumber>
    </submittedName>
</protein>
<dbReference type="RefSeq" id="WP_121698238.1">
    <property type="nucleotide sequence ID" value="NZ_JBCLPP010000004.1"/>
</dbReference>
<evidence type="ECO:0000256" key="1">
    <source>
        <dbReference type="ARBA" id="ARBA00001917"/>
    </source>
</evidence>
<accession>A0ABV4CSJ8</accession>